<keyword evidence="5 6" id="KW-0472">Membrane</keyword>
<gene>
    <name evidence="7" type="ORF">LTR97_011982</name>
</gene>
<dbReference type="FunFam" id="1.20.1250.20:FF:000566">
    <property type="entry name" value="Uncharacterized protein"/>
    <property type="match status" value="1"/>
</dbReference>
<keyword evidence="3 6" id="KW-0812">Transmembrane</keyword>
<organism evidence="7 8">
    <name type="scientific">Elasticomyces elasticus</name>
    <dbReference type="NCBI Taxonomy" id="574655"/>
    <lineage>
        <taxon>Eukaryota</taxon>
        <taxon>Fungi</taxon>
        <taxon>Dikarya</taxon>
        <taxon>Ascomycota</taxon>
        <taxon>Pezizomycotina</taxon>
        <taxon>Dothideomycetes</taxon>
        <taxon>Dothideomycetidae</taxon>
        <taxon>Mycosphaerellales</taxon>
        <taxon>Teratosphaeriaceae</taxon>
        <taxon>Elasticomyces</taxon>
    </lineage>
</organism>
<evidence type="ECO:0008006" key="9">
    <source>
        <dbReference type="Google" id="ProtNLM"/>
    </source>
</evidence>
<proteinExistence type="predicted"/>
<evidence type="ECO:0000256" key="6">
    <source>
        <dbReference type="SAM" id="Phobius"/>
    </source>
</evidence>
<evidence type="ECO:0000256" key="2">
    <source>
        <dbReference type="ARBA" id="ARBA00022448"/>
    </source>
</evidence>
<dbReference type="SUPFAM" id="SSF103473">
    <property type="entry name" value="MFS general substrate transporter"/>
    <property type="match status" value="1"/>
</dbReference>
<dbReference type="PANTHER" id="PTHR43791">
    <property type="entry name" value="PERMEASE-RELATED"/>
    <property type="match status" value="1"/>
</dbReference>
<evidence type="ECO:0000256" key="1">
    <source>
        <dbReference type="ARBA" id="ARBA00004141"/>
    </source>
</evidence>
<reference evidence="7" key="1">
    <citation type="submission" date="2023-08" db="EMBL/GenBank/DDBJ databases">
        <title>Black Yeasts Isolated from many extreme environments.</title>
        <authorList>
            <person name="Coleine C."/>
            <person name="Stajich J.E."/>
            <person name="Selbmann L."/>
        </authorList>
    </citation>
    <scope>NUCLEOTIDE SEQUENCE</scope>
    <source>
        <strain evidence="7">CCFEE 5810</strain>
    </source>
</reference>
<protein>
    <recommendedName>
        <fullName evidence="9">Major facilitator superfamily (MFS) profile domain-containing protein</fullName>
    </recommendedName>
</protein>
<dbReference type="EMBL" id="JAVRQU010000023">
    <property type="protein sequence ID" value="KAK5690821.1"/>
    <property type="molecule type" value="Genomic_DNA"/>
</dbReference>
<evidence type="ECO:0000313" key="8">
    <source>
        <dbReference type="Proteomes" id="UP001310594"/>
    </source>
</evidence>
<dbReference type="GO" id="GO:0016020">
    <property type="term" value="C:membrane"/>
    <property type="evidence" value="ECO:0007669"/>
    <property type="project" value="UniProtKB-SubCell"/>
</dbReference>
<feature type="transmembrane region" description="Helical" evidence="6">
    <location>
        <begin position="36"/>
        <end position="53"/>
    </location>
</feature>
<dbReference type="Gene3D" id="1.20.1250.20">
    <property type="entry name" value="MFS general substrate transporter like domains"/>
    <property type="match status" value="1"/>
</dbReference>
<evidence type="ECO:0000256" key="3">
    <source>
        <dbReference type="ARBA" id="ARBA00022692"/>
    </source>
</evidence>
<dbReference type="Proteomes" id="UP001310594">
    <property type="component" value="Unassembled WGS sequence"/>
</dbReference>
<dbReference type="GO" id="GO:0022857">
    <property type="term" value="F:transmembrane transporter activity"/>
    <property type="evidence" value="ECO:0007669"/>
    <property type="project" value="TreeGrafter"/>
</dbReference>
<feature type="transmembrane region" description="Helical" evidence="6">
    <location>
        <begin position="77"/>
        <end position="99"/>
    </location>
</feature>
<dbReference type="AlphaFoldDB" id="A0AAN7ZYB7"/>
<evidence type="ECO:0000256" key="5">
    <source>
        <dbReference type="ARBA" id="ARBA00023136"/>
    </source>
</evidence>
<comment type="caution">
    <text evidence="7">The sequence shown here is derived from an EMBL/GenBank/DDBJ whole genome shotgun (WGS) entry which is preliminary data.</text>
</comment>
<keyword evidence="2" id="KW-0813">Transport</keyword>
<comment type="subcellular location">
    <subcellularLocation>
        <location evidence="1">Membrane</location>
        <topology evidence="1">Multi-pass membrane protein</topology>
    </subcellularLocation>
</comment>
<evidence type="ECO:0000313" key="7">
    <source>
        <dbReference type="EMBL" id="KAK5690821.1"/>
    </source>
</evidence>
<dbReference type="InterPro" id="IPR036259">
    <property type="entry name" value="MFS_trans_sf"/>
</dbReference>
<evidence type="ECO:0000256" key="4">
    <source>
        <dbReference type="ARBA" id="ARBA00022989"/>
    </source>
</evidence>
<name>A0AAN7ZYB7_9PEZI</name>
<keyword evidence="4 6" id="KW-1133">Transmembrane helix</keyword>
<accession>A0AAN7ZYB7</accession>
<dbReference type="PANTHER" id="PTHR43791:SF38">
    <property type="entry name" value="MAJOR FACILITATOR SUPERFAMILY (MFS) PROFILE DOMAIN-CONTAINING PROTEIN"/>
    <property type="match status" value="1"/>
</dbReference>
<sequence length="110" mass="12726">MSFDADHKSVDVECVEERADQTMEQQKEEKALVRKIDLYLLPTIWIMYLLSYMDRTNIGNAKVAGMTDDLGMDSNQYSISLIVFFITYVLFEVPSNLILSRTKPSIFLYV</sequence>